<dbReference type="RefSeq" id="WP_174140110.1">
    <property type="nucleotide sequence ID" value="NZ_JABUFE010000026.1"/>
</dbReference>
<protein>
    <submittedName>
        <fullName evidence="1">Uncharacterized protein</fullName>
    </submittedName>
</protein>
<sequence>MEFVIQNAFEILSILISAGALLYAALAFRTSKQAIKAARDSDVTALHLRAQDSISGAKRSLLILQEACHQTRQEWDNHRTRHYPTLGNGLGRSMFSEPKETQHISSIERTGLKTLEDLLSSTPKPDASAPSELHQFIARAQSASTQIERLKLGLEGPKPFRH</sequence>
<organism evidence="1 2">
    <name type="scientific">Parasulfitobacter algicola</name>
    <dbReference type="NCBI Taxonomy" id="2614809"/>
    <lineage>
        <taxon>Bacteria</taxon>
        <taxon>Pseudomonadati</taxon>
        <taxon>Pseudomonadota</taxon>
        <taxon>Alphaproteobacteria</taxon>
        <taxon>Rhodobacterales</taxon>
        <taxon>Roseobacteraceae</taxon>
        <taxon>Parasulfitobacter</taxon>
    </lineage>
</organism>
<keyword evidence="2" id="KW-1185">Reference proteome</keyword>
<comment type="caution">
    <text evidence="1">The sequence shown here is derived from an EMBL/GenBank/DDBJ whole genome shotgun (WGS) entry which is preliminary data.</text>
</comment>
<dbReference type="EMBL" id="JABUFE010000026">
    <property type="protein sequence ID" value="NSX56958.1"/>
    <property type="molecule type" value="Genomic_DNA"/>
</dbReference>
<evidence type="ECO:0000313" key="1">
    <source>
        <dbReference type="EMBL" id="NSX56958.1"/>
    </source>
</evidence>
<reference evidence="1 2" key="1">
    <citation type="submission" date="2020-06" db="EMBL/GenBank/DDBJ databases">
        <title>Sulfitobacter algicola sp. nov., isolated from green algae.</title>
        <authorList>
            <person name="Wang C."/>
        </authorList>
    </citation>
    <scope>NUCLEOTIDE SEQUENCE [LARGE SCALE GENOMIC DNA]</scope>
    <source>
        <strain evidence="1 2">1151</strain>
    </source>
</reference>
<evidence type="ECO:0000313" key="2">
    <source>
        <dbReference type="Proteomes" id="UP000777935"/>
    </source>
</evidence>
<dbReference type="Proteomes" id="UP000777935">
    <property type="component" value="Unassembled WGS sequence"/>
</dbReference>
<gene>
    <name evidence="1" type="ORF">HRQ87_19440</name>
</gene>
<proteinExistence type="predicted"/>
<accession>A0ABX2IVM6</accession>
<name>A0ABX2IVM6_9RHOB</name>